<feature type="transmembrane region" description="Helical" evidence="1">
    <location>
        <begin position="297"/>
        <end position="318"/>
    </location>
</feature>
<feature type="transmembrane region" description="Helical" evidence="1">
    <location>
        <begin position="116"/>
        <end position="143"/>
    </location>
</feature>
<dbReference type="HOGENOM" id="CLU_628226_0_0_6"/>
<reference evidence="3" key="1">
    <citation type="journal article" date="2011" name="Appl. Environ. Microbiol.">
        <title>Genomic potential of Marinobacter aquaeolei, a biogeochemical 'opportunitroph'.</title>
        <authorList>
            <person name="Singer E."/>
            <person name="Webb E.A."/>
            <person name="Nelson W.C."/>
            <person name="Heidelberg J.F."/>
            <person name="Ivanova N."/>
            <person name="Pati A."/>
            <person name="Edwards K.J."/>
        </authorList>
    </citation>
    <scope>NUCLEOTIDE SEQUENCE [LARGE SCALE GENOMIC DNA]</scope>
    <source>
        <strain evidence="3">ATCC 700491 / DSM 11845 / VT8</strain>
    </source>
</reference>
<keyword evidence="1" id="KW-0812">Transmembrane</keyword>
<feature type="transmembrane region" description="Helical" evidence="1">
    <location>
        <begin position="48"/>
        <end position="66"/>
    </location>
</feature>
<feature type="transmembrane region" description="Helical" evidence="1">
    <location>
        <begin position="258"/>
        <end position="277"/>
    </location>
</feature>
<feature type="transmembrane region" description="Helical" evidence="1">
    <location>
        <begin position="408"/>
        <end position="435"/>
    </location>
</feature>
<feature type="transmembrane region" description="Helical" evidence="1">
    <location>
        <begin position="12"/>
        <end position="42"/>
    </location>
</feature>
<evidence type="ECO:0000313" key="3">
    <source>
        <dbReference type="Proteomes" id="UP000000998"/>
    </source>
</evidence>
<evidence type="ECO:0000256" key="1">
    <source>
        <dbReference type="SAM" id="Phobius"/>
    </source>
</evidence>
<feature type="transmembrane region" description="Helical" evidence="1">
    <location>
        <begin position="374"/>
        <end position="396"/>
    </location>
</feature>
<feature type="transmembrane region" description="Helical" evidence="1">
    <location>
        <begin position="351"/>
        <end position="368"/>
    </location>
</feature>
<evidence type="ECO:0000313" key="2">
    <source>
        <dbReference type="EMBL" id="ABM20896.1"/>
    </source>
</evidence>
<sequence length="436" mass="45924" precursor="true">MVLLPLRSALAYVALLSAVLAILPGMTYLGAAAAGMTVLLGWQDMRNVPRVVFVVALAMLVFALGYDPELIETASGNMTRLAGLMLAVMLLSNVLARTDDLQQISISLFGGKPLARYLSLAFGTSLVSVPLNFGSVAVVGSLVGERIRRNGDSESTRNATRAVLRGFGVAPMFSPLSISVVLTLTLLPQVSLLSLLLLAVPFSVVMVLAGLRWREPEPLQTTERSVIRAGAGSWFRFGGLILAICVGVLWLSHRFGLSYAHAVALSCLAAVLLYRILGWLNRENPPMTSMANVSNELAIVGGSAFIGAVLSGVVMGQISGQPELPVWLWGILAAGVPWVFFAAGLAGMNPIIIATLVGGILGSLWPGAAQLGLAIGMVTGWGITAFGTPFAANALIMERLTGYRTRDASFRWSLALSLSGLCAASLLGFSLTLWLA</sequence>
<dbReference type="EMBL" id="CP000514">
    <property type="protein sequence ID" value="ABM20896.1"/>
    <property type="molecule type" value="Genomic_DNA"/>
</dbReference>
<keyword evidence="1" id="KW-0472">Membrane</keyword>
<dbReference type="KEGG" id="maq:Maqu_3827"/>
<feature type="transmembrane region" description="Helical" evidence="1">
    <location>
        <begin position="192"/>
        <end position="213"/>
    </location>
</feature>
<dbReference type="Proteomes" id="UP000000998">
    <property type="component" value="Chromosome"/>
</dbReference>
<protein>
    <submittedName>
        <fullName evidence="2">Uncharacterized protein</fullName>
    </submittedName>
</protein>
<dbReference type="eggNOG" id="COG4590">
    <property type="taxonomic scope" value="Bacteria"/>
</dbReference>
<proteinExistence type="predicted"/>
<accession>A1U7C7</accession>
<name>A1U7C7_MARN8</name>
<organism evidence="2 3">
    <name type="scientific">Marinobacter nauticus (strain ATCC 700491 / DSM 11845 / VT8)</name>
    <name type="common">Marinobacter aquaeolei</name>
    <dbReference type="NCBI Taxonomy" id="351348"/>
    <lineage>
        <taxon>Bacteria</taxon>
        <taxon>Pseudomonadati</taxon>
        <taxon>Pseudomonadota</taxon>
        <taxon>Gammaproteobacteria</taxon>
        <taxon>Pseudomonadales</taxon>
        <taxon>Marinobacteraceae</taxon>
        <taxon>Marinobacter</taxon>
    </lineage>
</organism>
<feature type="transmembrane region" description="Helical" evidence="1">
    <location>
        <begin position="324"/>
        <end position="344"/>
    </location>
</feature>
<feature type="transmembrane region" description="Helical" evidence="1">
    <location>
        <begin position="234"/>
        <end position="252"/>
    </location>
</feature>
<dbReference type="RefSeq" id="WP_011787230.1">
    <property type="nucleotide sequence ID" value="NC_008740.1"/>
</dbReference>
<gene>
    <name evidence="2" type="ordered locus">Maqu_3827</name>
</gene>
<dbReference type="AlphaFoldDB" id="A1U7C7"/>
<dbReference type="STRING" id="351348.Maqu_3827"/>
<feature type="transmembrane region" description="Helical" evidence="1">
    <location>
        <begin position="163"/>
        <end position="186"/>
    </location>
</feature>
<keyword evidence="1" id="KW-1133">Transmembrane helix</keyword>